<evidence type="ECO:0000313" key="3">
    <source>
        <dbReference type="Proteomes" id="UP000823941"/>
    </source>
</evidence>
<dbReference type="Proteomes" id="UP000823941">
    <property type="component" value="Chromosome 19"/>
</dbReference>
<evidence type="ECO:0000256" key="1">
    <source>
        <dbReference type="SAM" id="MobiDB-lite"/>
    </source>
</evidence>
<feature type="region of interest" description="Disordered" evidence="1">
    <location>
        <begin position="1"/>
        <end position="42"/>
    </location>
</feature>
<proteinExistence type="predicted"/>
<organism evidence="2 3">
    <name type="scientific">Plutella xylostella</name>
    <name type="common">Diamondback moth</name>
    <name type="synonym">Plutella maculipennis</name>
    <dbReference type="NCBI Taxonomy" id="51655"/>
    <lineage>
        <taxon>Eukaryota</taxon>
        <taxon>Metazoa</taxon>
        <taxon>Ecdysozoa</taxon>
        <taxon>Arthropoda</taxon>
        <taxon>Hexapoda</taxon>
        <taxon>Insecta</taxon>
        <taxon>Pterygota</taxon>
        <taxon>Neoptera</taxon>
        <taxon>Endopterygota</taxon>
        <taxon>Lepidoptera</taxon>
        <taxon>Glossata</taxon>
        <taxon>Ditrysia</taxon>
        <taxon>Yponomeutoidea</taxon>
        <taxon>Plutellidae</taxon>
        <taxon>Plutella</taxon>
    </lineage>
</organism>
<protein>
    <submittedName>
        <fullName evidence="2">Uncharacterized protein</fullName>
    </submittedName>
</protein>
<keyword evidence="3" id="KW-1185">Reference proteome</keyword>
<comment type="caution">
    <text evidence="2">The sequence shown here is derived from an EMBL/GenBank/DDBJ whole genome shotgun (WGS) entry which is preliminary data.</text>
</comment>
<gene>
    <name evidence="2" type="ORF">JYU34_014043</name>
</gene>
<evidence type="ECO:0000313" key="2">
    <source>
        <dbReference type="EMBL" id="KAG7301193.1"/>
    </source>
</evidence>
<reference evidence="2 3" key="1">
    <citation type="submission" date="2021-06" db="EMBL/GenBank/DDBJ databases">
        <title>A haploid diamondback moth (Plutella xylostella L.) genome assembly resolves 31 chromosomes and identifies a diamide resistance mutation.</title>
        <authorList>
            <person name="Ward C.M."/>
            <person name="Perry K.D."/>
            <person name="Baker G."/>
            <person name="Powis K."/>
            <person name="Heckel D.G."/>
            <person name="Baxter S.W."/>
        </authorList>
    </citation>
    <scope>NUCLEOTIDE SEQUENCE [LARGE SCALE GENOMIC DNA]</scope>
    <source>
        <strain evidence="2 3">LV</strain>
        <tissue evidence="2">Single pupa</tissue>
    </source>
</reference>
<sequence>MYPTVPRVKSHRRPGQPGNFRGNIPEQRRARPAPRAPAGGKLHMTVSGTLRHINNRLQPVDIEIYRSLQGLALAMIVSTRAPTALALAVSPAARAGALARK</sequence>
<feature type="non-terminal residue" evidence="2">
    <location>
        <position position="101"/>
    </location>
</feature>
<dbReference type="EMBL" id="JAHIBW010000019">
    <property type="protein sequence ID" value="KAG7301193.1"/>
    <property type="molecule type" value="Genomic_DNA"/>
</dbReference>
<accession>A0ABQ7QB65</accession>
<name>A0ABQ7QB65_PLUXY</name>